<proteinExistence type="predicted"/>
<gene>
    <name evidence="1" type="ORF">Tci_038288</name>
</gene>
<accession>A0A6L2LYH1</accession>
<reference evidence="1" key="1">
    <citation type="journal article" date="2019" name="Sci. Rep.">
        <title>Draft genome of Tanacetum cinerariifolium, the natural source of mosquito coil.</title>
        <authorList>
            <person name="Yamashiro T."/>
            <person name="Shiraishi A."/>
            <person name="Satake H."/>
            <person name="Nakayama K."/>
        </authorList>
    </citation>
    <scope>NUCLEOTIDE SEQUENCE</scope>
</reference>
<dbReference type="InterPro" id="IPR006912">
    <property type="entry name" value="Harbinger_derived_prot"/>
</dbReference>
<evidence type="ECO:0008006" key="2">
    <source>
        <dbReference type="Google" id="ProtNLM"/>
    </source>
</evidence>
<dbReference type="PANTHER" id="PTHR11439">
    <property type="entry name" value="GAG-POL-RELATED RETROTRANSPOSON"/>
    <property type="match status" value="1"/>
</dbReference>
<protein>
    <recommendedName>
        <fullName evidence="2">Reverse transcriptase Ty1/copia-type domain-containing protein</fullName>
    </recommendedName>
</protein>
<organism evidence="1">
    <name type="scientific">Tanacetum cinerariifolium</name>
    <name type="common">Dalmatian daisy</name>
    <name type="synonym">Chrysanthemum cinerariifolium</name>
    <dbReference type="NCBI Taxonomy" id="118510"/>
    <lineage>
        <taxon>Eukaryota</taxon>
        <taxon>Viridiplantae</taxon>
        <taxon>Streptophyta</taxon>
        <taxon>Embryophyta</taxon>
        <taxon>Tracheophyta</taxon>
        <taxon>Spermatophyta</taxon>
        <taxon>Magnoliopsida</taxon>
        <taxon>eudicotyledons</taxon>
        <taxon>Gunneridae</taxon>
        <taxon>Pentapetalae</taxon>
        <taxon>asterids</taxon>
        <taxon>campanulids</taxon>
        <taxon>Asterales</taxon>
        <taxon>Asteraceae</taxon>
        <taxon>Asteroideae</taxon>
        <taxon>Anthemideae</taxon>
        <taxon>Anthemidinae</taxon>
        <taxon>Tanacetum</taxon>
    </lineage>
</organism>
<dbReference type="PANTHER" id="PTHR11439:SF496">
    <property type="entry name" value="RNA-DIRECTED DNA POLYMERASE"/>
    <property type="match status" value="1"/>
</dbReference>
<dbReference type="CDD" id="cd09272">
    <property type="entry name" value="RNase_HI_RT_Ty1"/>
    <property type="match status" value="1"/>
</dbReference>
<dbReference type="Pfam" id="PF04827">
    <property type="entry name" value="Plant_tran"/>
    <property type="match status" value="1"/>
</dbReference>
<comment type="caution">
    <text evidence="1">The sequence shown here is derived from an EMBL/GenBank/DDBJ whole genome shotgun (WGS) entry which is preliminary data.</text>
</comment>
<dbReference type="AlphaFoldDB" id="A0A6L2LYH1"/>
<sequence>MISKEASRSNIDLEEIQEYVNEKPIVNTHTQQEVVTPIKPDDISLPIRRTSSRVSKAPQFYYGFHIEEHKISDSTLSELDDPTNYKEAMVSPEVAKWKEAMKSEIQSMYDNQIYKDRSKRLIRFSQDTYLDKTLKRFKMDNSMKGNLPLHHGIKIRSIMYAMTCTRPDVSFALSMVSQHQQNPSEEELGVTSYCDASWQTDRDDSHLQSGWIFLLNRGAVTWKSSKQDTSADSTCEFEYIGAYEASKEAIWMKNFIGDLGVVPIVQDPIEIFCDNESANPLPEYLVYSNLFSHFATGTGGKLHDRNAKESWAILEDLILYDNESWNDLRDFAKPVKAISLPQDVPSTSDHRLIELKNQVQRLMEAYLAPKLSGADNNLNVLYTLYLFNEILDDIALKCLFMVNGKTYNRGYYLADALAPLVPDSFLTSWTNRNPGRHFYGCPTLSPTCVDFLRWYDPPMYQRSVQIILGLLRSRNELEEILALVEEN</sequence>
<evidence type="ECO:0000313" key="1">
    <source>
        <dbReference type="EMBL" id="GEU66310.1"/>
    </source>
</evidence>
<name>A0A6L2LYH1_TANCI</name>
<dbReference type="EMBL" id="BKCJ010005359">
    <property type="protein sequence ID" value="GEU66310.1"/>
    <property type="molecule type" value="Genomic_DNA"/>
</dbReference>